<dbReference type="AlphaFoldDB" id="D8PFU4"/>
<accession>D8PFU4</accession>
<reference evidence="1 2" key="1">
    <citation type="journal article" date="2010" name="Proc. Natl. Acad. Sci. U.S.A.">
        <title>A Nitrospira metagenome illuminates the physiology and evolution of globally important nitrite-oxidizing bacteria.</title>
        <authorList>
            <person name="Lucker S."/>
            <person name="Wagner M."/>
            <person name="Maixner F."/>
            <person name="Pelletier E."/>
            <person name="Koch H."/>
            <person name="Vacherie B."/>
            <person name="Rattei T."/>
            <person name="Sinninghe Damste J."/>
            <person name="Spieck E."/>
            <person name="Le Paslier D."/>
            <person name="Daims H."/>
        </authorList>
    </citation>
    <scope>NUCLEOTIDE SEQUENCE [LARGE SCALE GENOMIC DNA]</scope>
</reference>
<proteinExistence type="predicted"/>
<evidence type="ECO:0000313" key="2">
    <source>
        <dbReference type="Proteomes" id="UP000001660"/>
    </source>
</evidence>
<dbReference type="KEGG" id="nde:NIDE2421"/>
<name>D8PFU4_9BACT</name>
<evidence type="ECO:0008006" key="3">
    <source>
        <dbReference type="Google" id="ProtNLM"/>
    </source>
</evidence>
<dbReference type="EMBL" id="FP929003">
    <property type="protein sequence ID" value="CBK42131.1"/>
    <property type="molecule type" value="Genomic_DNA"/>
</dbReference>
<organism evidence="1 2">
    <name type="scientific">Nitrospira defluvii</name>
    <dbReference type="NCBI Taxonomy" id="330214"/>
    <lineage>
        <taxon>Bacteria</taxon>
        <taxon>Pseudomonadati</taxon>
        <taxon>Nitrospirota</taxon>
        <taxon>Nitrospiria</taxon>
        <taxon>Nitrospirales</taxon>
        <taxon>Nitrospiraceae</taxon>
        <taxon>Nitrospira</taxon>
    </lineage>
</organism>
<dbReference type="Proteomes" id="UP000001660">
    <property type="component" value="Chromosome"/>
</dbReference>
<protein>
    <recommendedName>
        <fullName evidence="3">Phosphate-selective porin O and P</fullName>
    </recommendedName>
</protein>
<keyword evidence="2" id="KW-1185">Reference proteome</keyword>
<evidence type="ECO:0000313" key="1">
    <source>
        <dbReference type="EMBL" id="CBK42131.1"/>
    </source>
</evidence>
<dbReference type="HOGENOM" id="CLU_534947_0_0_0"/>
<gene>
    <name evidence="1" type="ORF">NIDE2421</name>
</gene>
<dbReference type="STRING" id="330214.NIDE2421"/>
<sequence>MSPHLRQAMTASLAGICLWSLGVAAWASESGPLSKTPGPAPVAAQGEIAAPVPSGSQGPTVLPPGGTSVEDLLLQKGTITMDEWIQIRAEQEYSGAESARRIDAIEDWKTRTELLPMLRDKVNFGLNALQFLYSHQDAHVPEGKSQDNFSIRRSELLFWGRISDTLPRWHALMEFQSINFGRETPTGGSGAATGQPIAATFFRESYIDFRPFQSWAPYMNFIRMGIFRMPFGIFTETSGGLRDIISSPYLTSVGSGNGNRTGSAGSIDFLQERDFFVDVRGKLFNRLEYVAGIMNNNNFHANATGANAPKSFYTRVRLFGSDVSWISFTTIQGESNNANTNINGRGKGAFDRYGLDFRYTSKIIPGFMVQGEWWQGHDGSNQTTVGRPANGACLDQSICGGSGAPGAQRRTWYVLAKYLISDGLFQNWEPTVMYEQFDPSTSMSNDLYTRTILGLTYYFENFPPKVQSKIQFNYEFRHHQGNGPGVAYDTTFDAFAQNAFLVQFQIRFM</sequence>